<comment type="similarity">
    <text evidence="1">Belongs to the ABC transporter superfamily.</text>
</comment>
<comment type="caution">
    <text evidence="6">The sequence shown here is derived from an EMBL/GenBank/DDBJ whole genome shotgun (WGS) entry which is preliminary data.</text>
</comment>
<evidence type="ECO:0000256" key="3">
    <source>
        <dbReference type="ARBA" id="ARBA00022741"/>
    </source>
</evidence>
<evidence type="ECO:0000313" key="6">
    <source>
        <dbReference type="EMBL" id="MCW6508292.1"/>
    </source>
</evidence>
<keyword evidence="2" id="KW-0813">Transport</keyword>
<proteinExistence type="inferred from homology"/>
<dbReference type="FunFam" id="3.40.50.300:FF:000425">
    <property type="entry name" value="Probable ABC transporter, ATP-binding subunit"/>
    <property type="match status" value="1"/>
</dbReference>
<dbReference type="InterPro" id="IPR017871">
    <property type="entry name" value="ABC_transporter-like_CS"/>
</dbReference>
<dbReference type="SUPFAM" id="SSF52540">
    <property type="entry name" value="P-loop containing nucleoside triphosphate hydrolases"/>
    <property type="match status" value="1"/>
</dbReference>
<dbReference type="InterPro" id="IPR050093">
    <property type="entry name" value="ABC_SmlMolc_Importer"/>
</dbReference>
<feature type="domain" description="ABC transporter" evidence="5">
    <location>
        <begin position="17"/>
        <end position="250"/>
    </location>
</feature>
<dbReference type="PROSITE" id="PS00211">
    <property type="entry name" value="ABC_TRANSPORTER_1"/>
    <property type="match status" value="1"/>
</dbReference>
<dbReference type="Gene3D" id="3.40.50.300">
    <property type="entry name" value="P-loop containing nucleotide triphosphate hydrolases"/>
    <property type="match status" value="1"/>
</dbReference>
<evidence type="ECO:0000256" key="2">
    <source>
        <dbReference type="ARBA" id="ARBA00022448"/>
    </source>
</evidence>
<evidence type="ECO:0000256" key="4">
    <source>
        <dbReference type="ARBA" id="ARBA00022840"/>
    </source>
</evidence>
<dbReference type="AlphaFoldDB" id="A0AA41Z2W1"/>
<sequence>MASQTGRNEGAVGGSVLRLDRVSKFYGAKVALDDVSLTVPDNAYVALLGASGSGKTVLLRTIAGFETLDRGVITLKGKPVNEVPAHRRAIGFVFQNFALFPHLSVVDNVAFGLKNAPGVKLDARAIDTKVRAMIELVGLSGLEGRAVTAISGGQRQRVALARTLVTEPQLVLLDEPLGALDANLRSRMCGELRRIRERLGVTFLHVTGSETEALAMGDQVIVLDQGRIAQIGQPDEVYTRPLDARVARFLNCYNLIEGRVEGRGFATEGRLLPCAQIGPAGAEIYALRQDLIEVAPPAQGPNEGPRLPVTFVASEYSGPSITSFFKLPSGAVITVENHLSHRDPQVFEPGRSYDLTWKVDDALILARGTGARA</sequence>
<organism evidence="6 7">
    <name type="scientific">Lichenifustis flavocetrariae</name>
    <dbReference type="NCBI Taxonomy" id="2949735"/>
    <lineage>
        <taxon>Bacteria</taxon>
        <taxon>Pseudomonadati</taxon>
        <taxon>Pseudomonadota</taxon>
        <taxon>Alphaproteobacteria</taxon>
        <taxon>Hyphomicrobiales</taxon>
        <taxon>Lichenihabitantaceae</taxon>
        <taxon>Lichenifustis</taxon>
    </lineage>
</organism>
<dbReference type="InterPro" id="IPR003439">
    <property type="entry name" value="ABC_transporter-like_ATP-bd"/>
</dbReference>
<dbReference type="GO" id="GO:0016887">
    <property type="term" value="F:ATP hydrolysis activity"/>
    <property type="evidence" value="ECO:0007669"/>
    <property type="project" value="InterPro"/>
</dbReference>
<dbReference type="SMART" id="SM00382">
    <property type="entry name" value="AAA"/>
    <property type="match status" value="1"/>
</dbReference>
<dbReference type="GO" id="GO:0015697">
    <property type="term" value="P:quaternary ammonium group transport"/>
    <property type="evidence" value="ECO:0007669"/>
    <property type="project" value="UniProtKB-ARBA"/>
</dbReference>
<dbReference type="PANTHER" id="PTHR42781">
    <property type="entry name" value="SPERMIDINE/PUTRESCINE IMPORT ATP-BINDING PROTEIN POTA"/>
    <property type="match status" value="1"/>
</dbReference>
<gene>
    <name evidence="6" type="ORF">M8523_09685</name>
</gene>
<keyword evidence="3" id="KW-0547">Nucleotide-binding</keyword>
<dbReference type="InterPro" id="IPR027417">
    <property type="entry name" value="P-loop_NTPase"/>
</dbReference>
<dbReference type="PROSITE" id="PS50893">
    <property type="entry name" value="ABC_TRANSPORTER_2"/>
    <property type="match status" value="1"/>
</dbReference>
<dbReference type="PANTHER" id="PTHR42781:SF4">
    <property type="entry name" value="SPERMIDINE_PUTRESCINE IMPORT ATP-BINDING PROTEIN POTA"/>
    <property type="match status" value="1"/>
</dbReference>
<accession>A0AA41Z2W1</accession>
<dbReference type="GO" id="GO:0005524">
    <property type="term" value="F:ATP binding"/>
    <property type="evidence" value="ECO:0007669"/>
    <property type="project" value="UniProtKB-KW"/>
</dbReference>
<dbReference type="Proteomes" id="UP001165667">
    <property type="component" value="Unassembled WGS sequence"/>
</dbReference>
<keyword evidence="4 6" id="KW-0067">ATP-binding</keyword>
<protein>
    <submittedName>
        <fullName evidence="6">ABC transporter ATP-binding protein</fullName>
    </submittedName>
</protein>
<name>A0AA41Z2W1_9HYPH</name>
<keyword evidence="7" id="KW-1185">Reference proteome</keyword>
<evidence type="ECO:0000259" key="5">
    <source>
        <dbReference type="PROSITE" id="PS50893"/>
    </source>
</evidence>
<dbReference type="GO" id="GO:0043190">
    <property type="term" value="C:ATP-binding cassette (ABC) transporter complex"/>
    <property type="evidence" value="ECO:0007669"/>
    <property type="project" value="InterPro"/>
</dbReference>
<evidence type="ECO:0000256" key="1">
    <source>
        <dbReference type="ARBA" id="ARBA00005417"/>
    </source>
</evidence>
<reference evidence="6" key="1">
    <citation type="submission" date="2022-05" db="EMBL/GenBank/DDBJ databases">
        <authorList>
            <person name="Pankratov T."/>
        </authorList>
    </citation>
    <scope>NUCLEOTIDE SEQUENCE</scope>
    <source>
        <strain evidence="6">BP6-180914</strain>
    </source>
</reference>
<dbReference type="GO" id="GO:0022857">
    <property type="term" value="F:transmembrane transporter activity"/>
    <property type="evidence" value="ECO:0007669"/>
    <property type="project" value="InterPro"/>
</dbReference>
<dbReference type="Pfam" id="PF00005">
    <property type="entry name" value="ABC_tran"/>
    <property type="match status" value="1"/>
</dbReference>
<dbReference type="InterPro" id="IPR003593">
    <property type="entry name" value="AAA+_ATPase"/>
</dbReference>
<dbReference type="EMBL" id="JAMOIM010000005">
    <property type="protein sequence ID" value="MCW6508292.1"/>
    <property type="molecule type" value="Genomic_DNA"/>
</dbReference>
<dbReference type="RefSeq" id="WP_282584660.1">
    <property type="nucleotide sequence ID" value="NZ_JAMOIM010000005.1"/>
</dbReference>
<evidence type="ECO:0000313" key="7">
    <source>
        <dbReference type="Proteomes" id="UP001165667"/>
    </source>
</evidence>